<proteinExistence type="predicted"/>
<dbReference type="RefSeq" id="WP_088000179.1">
    <property type="nucleotide sequence ID" value="NZ_BMHB01000001.1"/>
</dbReference>
<dbReference type="InterPro" id="IPR036294">
    <property type="entry name" value="Rbstp2229-like_sf"/>
</dbReference>
<dbReference type="Proteomes" id="UP000626244">
    <property type="component" value="Unassembled WGS sequence"/>
</dbReference>
<gene>
    <name evidence="1" type="ORF">GCM10007380_23440</name>
</gene>
<evidence type="ECO:0008006" key="3">
    <source>
        <dbReference type="Google" id="ProtNLM"/>
    </source>
</evidence>
<evidence type="ECO:0000313" key="1">
    <source>
        <dbReference type="EMBL" id="GGI14538.1"/>
    </source>
</evidence>
<keyword evidence="2" id="KW-1185">Reference proteome</keyword>
<dbReference type="Gene3D" id="1.20.5.850">
    <property type="entry name" value="Rbstp2229 protein"/>
    <property type="match status" value="1"/>
</dbReference>
<dbReference type="OrthoDB" id="2966171at2"/>
<dbReference type="Gene3D" id="3.30.310.120">
    <property type="entry name" value="Rbstp2229 like protein"/>
    <property type="match status" value="1"/>
</dbReference>
<dbReference type="AlphaFoldDB" id="A0A8J3AQJ5"/>
<dbReference type="SUPFAM" id="SSF111171">
    <property type="entry name" value="Rbstp2229 protein"/>
    <property type="match status" value="1"/>
</dbReference>
<name>A0A8J3AQJ5_9BACI</name>
<accession>A0A8J3AQJ5</accession>
<reference evidence="2" key="1">
    <citation type="journal article" date="2019" name="Int. J. Syst. Evol. Microbiol.">
        <title>The Global Catalogue of Microorganisms (GCM) 10K type strain sequencing project: providing services to taxonomists for standard genome sequencing and annotation.</title>
        <authorList>
            <consortium name="The Broad Institute Genomics Platform"/>
            <consortium name="The Broad Institute Genome Sequencing Center for Infectious Disease"/>
            <person name="Wu L."/>
            <person name="Ma J."/>
        </authorList>
    </citation>
    <scope>NUCLEOTIDE SEQUENCE [LARGE SCALE GENOMIC DNA]</scope>
    <source>
        <strain evidence="2">CGMCC 1.14993</strain>
    </source>
</reference>
<protein>
    <recommendedName>
        <fullName evidence="3">DUF1885 family protein</fullName>
    </recommendedName>
</protein>
<evidence type="ECO:0000313" key="2">
    <source>
        <dbReference type="Proteomes" id="UP000626244"/>
    </source>
</evidence>
<dbReference type="EMBL" id="BMHB01000001">
    <property type="protein sequence ID" value="GGI14538.1"/>
    <property type="molecule type" value="Genomic_DNA"/>
</dbReference>
<dbReference type="InterPro" id="IPR015062">
    <property type="entry name" value="DUF1885"/>
</dbReference>
<sequence>MVQQATIQLMDKSKYQEASLDLLQNLINDYIQSSTKIGQQVDWNYERASFPYSLSNKKLDEQDALYLKSNDSRYNHFVVSIQDDKHIIITLLPNSTYGDKGKANELCRYLAQKIEGKLELFNKRIMYFYKR</sequence>
<organism evidence="1 2">
    <name type="scientific">Gottfriedia solisilvae</name>
    <dbReference type="NCBI Taxonomy" id="1516104"/>
    <lineage>
        <taxon>Bacteria</taxon>
        <taxon>Bacillati</taxon>
        <taxon>Bacillota</taxon>
        <taxon>Bacilli</taxon>
        <taxon>Bacillales</taxon>
        <taxon>Bacillaceae</taxon>
        <taxon>Gottfriedia</taxon>
    </lineage>
</organism>
<dbReference type="Pfam" id="PF08968">
    <property type="entry name" value="DUF1885"/>
    <property type="match status" value="1"/>
</dbReference>
<comment type="caution">
    <text evidence="1">The sequence shown here is derived from an EMBL/GenBank/DDBJ whole genome shotgun (WGS) entry which is preliminary data.</text>
</comment>